<dbReference type="GO" id="GO:0006352">
    <property type="term" value="P:DNA-templated transcription initiation"/>
    <property type="evidence" value="ECO:0007669"/>
    <property type="project" value="InterPro"/>
</dbReference>
<dbReference type="AlphaFoldDB" id="D1BF36"/>
<accession>D1BF36</accession>
<dbReference type="eggNOG" id="COG1595">
    <property type="taxonomic scope" value="Bacteria"/>
</dbReference>
<dbReference type="RefSeq" id="WP_012866401.1">
    <property type="nucleotide sequence ID" value="NC_013521.1"/>
</dbReference>
<dbReference type="GO" id="GO:0016987">
    <property type="term" value="F:sigma factor activity"/>
    <property type="evidence" value="ECO:0007669"/>
    <property type="project" value="UniProtKB-KW"/>
</dbReference>
<evidence type="ECO:0000313" key="8">
    <source>
        <dbReference type="EMBL" id="ACZ21332.1"/>
    </source>
</evidence>
<dbReference type="Proteomes" id="UP000000322">
    <property type="component" value="Chromosome"/>
</dbReference>
<feature type="domain" description="RNA polymerase sigma-70 region 2" evidence="6">
    <location>
        <begin position="21"/>
        <end position="80"/>
    </location>
</feature>
<dbReference type="STRING" id="446469.Sked_13920"/>
<dbReference type="Gene3D" id="1.10.10.10">
    <property type="entry name" value="Winged helix-like DNA-binding domain superfamily/Winged helix DNA-binding domain"/>
    <property type="match status" value="1"/>
</dbReference>
<evidence type="ECO:0000256" key="3">
    <source>
        <dbReference type="ARBA" id="ARBA00023082"/>
    </source>
</evidence>
<dbReference type="CDD" id="cd06171">
    <property type="entry name" value="Sigma70_r4"/>
    <property type="match status" value="1"/>
</dbReference>
<dbReference type="InterPro" id="IPR007627">
    <property type="entry name" value="RNA_pol_sigma70_r2"/>
</dbReference>
<keyword evidence="9" id="KW-1185">Reference proteome</keyword>
<dbReference type="InterPro" id="IPR013249">
    <property type="entry name" value="RNA_pol_sigma70_r4_t2"/>
</dbReference>
<dbReference type="KEGG" id="ske:Sked_13920"/>
<feature type="domain" description="RNA polymerase sigma factor 70 region 4 type 2" evidence="7">
    <location>
        <begin position="105"/>
        <end position="156"/>
    </location>
</feature>
<organism evidence="8 9">
    <name type="scientific">Sanguibacter keddieii (strain ATCC 51767 / DSM 10542 / NCFB 3025 / ST-74)</name>
    <dbReference type="NCBI Taxonomy" id="446469"/>
    <lineage>
        <taxon>Bacteria</taxon>
        <taxon>Bacillati</taxon>
        <taxon>Actinomycetota</taxon>
        <taxon>Actinomycetes</taxon>
        <taxon>Micrococcales</taxon>
        <taxon>Sanguibacteraceae</taxon>
        <taxon>Sanguibacter</taxon>
    </lineage>
</organism>
<name>D1BF36_SANKS</name>
<dbReference type="EMBL" id="CP001819">
    <property type="protein sequence ID" value="ACZ21332.1"/>
    <property type="molecule type" value="Genomic_DNA"/>
</dbReference>
<evidence type="ECO:0000256" key="2">
    <source>
        <dbReference type="ARBA" id="ARBA00023015"/>
    </source>
</evidence>
<keyword evidence="3" id="KW-0731">Sigma factor</keyword>
<dbReference type="PANTHER" id="PTHR43133:SF8">
    <property type="entry name" value="RNA POLYMERASE SIGMA FACTOR HI_1459-RELATED"/>
    <property type="match status" value="1"/>
</dbReference>
<dbReference type="OrthoDB" id="3747638at2"/>
<reference evidence="8 9" key="1">
    <citation type="journal article" date="2009" name="Stand. Genomic Sci.">
        <title>Complete genome sequence of Sanguibacter keddieii type strain (ST-74).</title>
        <authorList>
            <person name="Ivanova N."/>
            <person name="Sikorski J."/>
            <person name="Sims D."/>
            <person name="Brettin T."/>
            <person name="Detter J.C."/>
            <person name="Han C."/>
            <person name="Lapidus A."/>
            <person name="Copeland A."/>
            <person name="Glavina Del Rio T."/>
            <person name="Nolan M."/>
            <person name="Chen F."/>
            <person name="Lucas S."/>
            <person name="Tice H."/>
            <person name="Cheng J.F."/>
            <person name="Bruce D."/>
            <person name="Goodwin L."/>
            <person name="Pitluck S."/>
            <person name="Pati A."/>
            <person name="Mavromatis K."/>
            <person name="Chen A."/>
            <person name="Palaniappan K."/>
            <person name="D'haeseleer P."/>
            <person name="Chain P."/>
            <person name="Bristow J."/>
            <person name="Eisen J.A."/>
            <person name="Markowitz V."/>
            <person name="Hugenholtz P."/>
            <person name="Goker M."/>
            <person name="Pukall R."/>
            <person name="Klenk H.P."/>
            <person name="Kyrpides N.C."/>
        </authorList>
    </citation>
    <scope>NUCLEOTIDE SEQUENCE [LARGE SCALE GENOMIC DNA]</scope>
    <source>
        <strain evidence="9">ATCC 51767 / DSM 10542 / NCFB 3025 / ST-74</strain>
    </source>
</reference>
<dbReference type="SUPFAM" id="SSF88946">
    <property type="entry name" value="Sigma2 domain of RNA polymerase sigma factors"/>
    <property type="match status" value="1"/>
</dbReference>
<dbReference type="InterPro" id="IPR013325">
    <property type="entry name" value="RNA_pol_sigma_r2"/>
</dbReference>
<evidence type="ECO:0000259" key="6">
    <source>
        <dbReference type="Pfam" id="PF04542"/>
    </source>
</evidence>
<evidence type="ECO:0000259" key="7">
    <source>
        <dbReference type="Pfam" id="PF08281"/>
    </source>
</evidence>
<sequence length="165" mass="18383">MTSTRSRQLLTAALGECSDDLLRYFLRRLDREDAADALADVMTTAWSRVDALPTAPTEARMWLFGIARNVLLHAQRGSSRRSRLADRLRSTLGQRTASSADHGVEIRDAIDRLDPDLAELVRLVHWDGFSLTDAADLLGIPASTARGRYQRAKETLRDVLAPTPR</sequence>
<evidence type="ECO:0000313" key="9">
    <source>
        <dbReference type="Proteomes" id="UP000000322"/>
    </source>
</evidence>
<keyword evidence="5" id="KW-0804">Transcription</keyword>
<dbReference type="InterPro" id="IPR036388">
    <property type="entry name" value="WH-like_DNA-bd_sf"/>
</dbReference>
<evidence type="ECO:0000256" key="1">
    <source>
        <dbReference type="ARBA" id="ARBA00010641"/>
    </source>
</evidence>
<dbReference type="Gene3D" id="1.10.1740.10">
    <property type="match status" value="1"/>
</dbReference>
<dbReference type="NCBIfam" id="TIGR02937">
    <property type="entry name" value="sigma70-ECF"/>
    <property type="match status" value="1"/>
</dbReference>
<dbReference type="Pfam" id="PF08281">
    <property type="entry name" value="Sigma70_r4_2"/>
    <property type="match status" value="1"/>
</dbReference>
<protein>
    <submittedName>
        <fullName evidence="8">RNA polymerase sigma factor, sigma-70 family</fullName>
    </submittedName>
</protein>
<dbReference type="InterPro" id="IPR014284">
    <property type="entry name" value="RNA_pol_sigma-70_dom"/>
</dbReference>
<keyword evidence="4" id="KW-0238">DNA-binding</keyword>
<dbReference type="SUPFAM" id="SSF88659">
    <property type="entry name" value="Sigma3 and sigma4 domains of RNA polymerase sigma factors"/>
    <property type="match status" value="1"/>
</dbReference>
<dbReference type="GO" id="GO:0003677">
    <property type="term" value="F:DNA binding"/>
    <property type="evidence" value="ECO:0007669"/>
    <property type="project" value="UniProtKB-KW"/>
</dbReference>
<evidence type="ECO:0000256" key="5">
    <source>
        <dbReference type="ARBA" id="ARBA00023163"/>
    </source>
</evidence>
<evidence type="ECO:0000256" key="4">
    <source>
        <dbReference type="ARBA" id="ARBA00023125"/>
    </source>
</evidence>
<dbReference type="Pfam" id="PF04542">
    <property type="entry name" value="Sigma70_r2"/>
    <property type="match status" value="1"/>
</dbReference>
<gene>
    <name evidence="8" type="ordered locus">Sked_13920</name>
</gene>
<comment type="similarity">
    <text evidence="1">Belongs to the sigma-70 factor family. ECF subfamily.</text>
</comment>
<dbReference type="InterPro" id="IPR039425">
    <property type="entry name" value="RNA_pol_sigma-70-like"/>
</dbReference>
<dbReference type="InterPro" id="IPR013324">
    <property type="entry name" value="RNA_pol_sigma_r3/r4-like"/>
</dbReference>
<dbReference type="HOGENOM" id="CLU_047691_9_2_11"/>
<proteinExistence type="inferred from homology"/>
<dbReference type="PANTHER" id="PTHR43133">
    <property type="entry name" value="RNA POLYMERASE ECF-TYPE SIGMA FACTO"/>
    <property type="match status" value="1"/>
</dbReference>
<keyword evidence="2" id="KW-0805">Transcription regulation</keyword>